<dbReference type="RefSeq" id="WP_086929165.1">
    <property type="nucleotide sequence ID" value="NZ_CP021369.1"/>
</dbReference>
<dbReference type="PANTHER" id="PTHR10434">
    <property type="entry name" value="1-ACYL-SN-GLYCEROL-3-PHOSPHATE ACYLTRANSFERASE"/>
    <property type="match status" value="1"/>
</dbReference>
<evidence type="ECO:0000256" key="1">
    <source>
        <dbReference type="ARBA" id="ARBA00005189"/>
    </source>
</evidence>
<protein>
    <recommendedName>
        <fullName evidence="4">Phospholipid/glycerol acyltransferase domain-containing protein</fullName>
    </recommendedName>
</protein>
<gene>
    <name evidence="5" type="ORF">CBP36_21060</name>
</gene>
<dbReference type="CDD" id="cd07989">
    <property type="entry name" value="LPLAT_AGPAT-like"/>
    <property type="match status" value="1"/>
</dbReference>
<feature type="domain" description="Phospholipid/glycerol acyltransferase" evidence="4">
    <location>
        <begin position="36"/>
        <end position="153"/>
    </location>
</feature>
<dbReference type="InterPro" id="IPR002123">
    <property type="entry name" value="Plipid/glycerol_acylTrfase"/>
</dbReference>
<dbReference type="EMBL" id="CP021369">
    <property type="protein sequence ID" value="ART61460.1"/>
    <property type="molecule type" value="Genomic_DNA"/>
</dbReference>
<keyword evidence="2" id="KW-0808">Transferase</keyword>
<keyword evidence="3" id="KW-0012">Acyltransferase</keyword>
<dbReference type="GO" id="GO:0003841">
    <property type="term" value="F:1-acylglycerol-3-phosphate O-acyltransferase activity"/>
    <property type="evidence" value="ECO:0007669"/>
    <property type="project" value="TreeGrafter"/>
</dbReference>
<dbReference type="SUPFAM" id="SSF69593">
    <property type="entry name" value="Glycerol-3-phosphate (1)-acyltransferase"/>
    <property type="match status" value="1"/>
</dbReference>
<keyword evidence="6" id="KW-1185">Reference proteome</keyword>
<organism evidence="5 6">
    <name type="scientific">Acidovorax carolinensis</name>
    <dbReference type="NCBI Taxonomy" id="553814"/>
    <lineage>
        <taxon>Bacteria</taxon>
        <taxon>Pseudomonadati</taxon>
        <taxon>Pseudomonadota</taxon>
        <taxon>Betaproteobacteria</taxon>
        <taxon>Burkholderiales</taxon>
        <taxon>Comamonadaceae</taxon>
        <taxon>Acidovorax</taxon>
    </lineage>
</organism>
<evidence type="ECO:0000256" key="2">
    <source>
        <dbReference type="ARBA" id="ARBA00022679"/>
    </source>
</evidence>
<evidence type="ECO:0000313" key="6">
    <source>
        <dbReference type="Proteomes" id="UP000194440"/>
    </source>
</evidence>
<dbReference type="AlphaFoldDB" id="A0A240UKB3"/>
<evidence type="ECO:0000313" key="5">
    <source>
        <dbReference type="EMBL" id="ART61460.1"/>
    </source>
</evidence>
<dbReference type="PANTHER" id="PTHR10434:SF11">
    <property type="entry name" value="1-ACYL-SN-GLYCEROL-3-PHOSPHATE ACYLTRANSFERASE"/>
    <property type="match status" value="1"/>
</dbReference>
<dbReference type="Proteomes" id="UP000194440">
    <property type="component" value="Plasmid pACP4.3"/>
</dbReference>
<name>A0A240UKB3_9BURK</name>
<evidence type="ECO:0000259" key="4">
    <source>
        <dbReference type="SMART" id="SM00563"/>
    </source>
</evidence>
<dbReference type="KEGG" id="acip:CBP36_21060"/>
<dbReference type="Pfam" id="PF01553">
    <property type="entry name" value="Acyltransferase"/>
    <property type="match status" value="1"/>
</dbReference>
<reference evidence="5" key="1">
    <citation type="submission" date="2017-05" db="EMBL/GenBank/DDBJ databases">
        <title>Polyphasic characterization of four soil-derived phenanthrene-degrading Acidovorax strains and proposal of Acidovorax phenanthrenivorans sp. nov.</title>
        <authorList>
            <person name="Singleton D."/>
            <person name="Lee J."/>
            <person name="Dickey A.N."/>
            <person name="Stroud A."/>
            <person name="Scholl E.H."/>
            <person name="Wright F.A."/>
            <person name="Aitken M.D."/>
        </authorList>
    </citation>
    <scope>NUCLEOTIDE SEQUENCE</scope>
    <source>
        <strain evidence="5">P4</strain>
        <plasmid evidence="5">pACP4.3</plasmid>
    </source>
</reference>
<proteinExistence type="predicted"/>
<evidence type="ECO:0000256" key="3">
    <source>
        <dbReference type="ARBA" id="ARBA00023315"/>
    </source>
</evidence>
<sequence length="174" mass="19068">MCKMILRQLLRSVALRVMRVRVTYTAVACRLRQGQSIVCSNHVSLLDGLIVALSSPVPLTFGVDTDYSKRSIVASAGMSVLAWMGYGSVVPVDDRSPFGMRSLAKALERGESVMLFPEGSISEDGAPREDRPGVAWLARRSGVPIIRIRIQGAERSSFFAKSGTELWPSIEVHF</sequence>
<accession>A0A240UKB3</accession>
<dbReference type="SMART" id="SM00563">
    <property type="entry name" value="PlsC"/>
    <property type="match status" value="1"/>
</dbReference>
<dbReference type="GO" id="GO:0006654">
    <property type="term" value="P:phosphatidic acid biosynthetic process"/>
    <property type="evidence" value="ECO:0007669"/>
    <property type="project" value="TreeGrafter"/>
</dbReference>
<keyword evidence="5" id="KW-0614">Plasmid</keyword>
<comment type="pathway">
    <text evidence="1">Lipid metabolism.</text>
</comment>
<geneLocation type="plasmid" evidence="5 6">
    <name>pACP4.3</name>
</geneLocation>